<feature type="compositionally biased region" description="Basic residues" evidence="2">
    <location>
        <begin position="720"/>
        <end position="729"/>
    </location>
</feature>
<evidence type="ECO:0008006" key="6">
    <source>
        <dbReference type="Google" id="ProtNLM"/>
    </source>
</evidence>
<feature type="compositionally biased region" description="Basic and acidic residues" evidence="2">
    <location>
        <begin position="689"/>
        <end position="704"/>
    </location>
</feature>
<dbReference type="OrthoDB" id="6033355at2759"/>
<feature type="region of interest" description="Disordered" evidence="2">
    <location>
        <begin position="687"/>
        <end position="729"/>
    </location>
</feature>
<keyword evidence="3" id="KW-0732">Signal</keyword>
<accession>A0A7M5WSI6</accession>
<protein>
    <recommendedName>
        <fullName evidence="6">Secreted protein</fullName>
    </recommendedName>
</protein>
<feature type="coiled-coil region" evidence="1">
    <location>
        <begin position="180"/>
        <end position="207"/>
    </location>
</feature>
<proteinExistence type="predicted"/>
<name>A0A7M5WSI6_9CNID</name>
<feature type="region of interest" description="Disordered" evidence="2">
    <location>
        <begin position="654"/>
        <end position="675"/>
    </location>
</feature>
<dbReference type="EnsemblMetazoa" id="CLYHEMT010360.1">
    <property type="protein sequence ID" value="CLYHEMP010360.1"/>
    <property type="gene ID" value="CLYHEMG010360"/>
</dbReference>
<sequence length="729" mass="82254">MISQKKKTAVFFLYLIISTLCHTANAKQKNDKFEKAKQDLANFSKSNIIKDGKAALKHAGLLQDTKNSGEAESLIDGIQKSIVEKFESFEFDKEEVGSALASGVSKGFPDLVKGFQTKQWYYALSGTLKILTALTTAAGPYGAIAAPILKLLTIILNMYGAPVQESQEDMIKRVLKDTLMEEFKSEAHGVRTEYETLQSQIELLRERKNKNDMLNMIELEELHFLSYDNFAIFGKLKSKITENCYPGRVTNPEQVLAPVKRCFDVLNMYCQLSLMRQMMLGQLAALSEEKQQKNLQDSFMNLLKQAQTTDHQVLNFLAKPMEHPGARYVIYLLYARQHQYPIIVEYLQRLAIRDEVVSKDNVEIRTNFDKQNAMFCSEEYLQGNCRLIKKESEGSIGHPDAFPENWGSITKSMFISPDVRVKAKNVDSKEYMGPFHGLAVFSGDELEKMSEIQVLPGTIGTTDTAVMVCIKEGWCQVVEEFSFEQNLKTLSGRDFSSIKTLIIPEGYQVTLYAQNTIATNRQLGPIFGRMIVTKFCDSDWDEILVRKSDSSAAHYPVVCDEAGFGGYCQQLDQRFLDKKKELDSLEDVQEKPRSAPVKYSVCSADGVQSMKIPAGFKVNLYTKDDILNGPHTGPAEMPSLGAIDITKALVEKISEPPKSPVSRKDEEKKSKIVDDENEKKIVNLLSKSTHKEVDEHSSIGSKRDITHKRNALTPEDITKAFRRFQKNEE</sequence>
<keyword evidence="5" id="KW-1185">Reference proteome</keyword>
<evidence type="ECO:0000256" key="2">
    <source>
        <dbReference type="SAM" id="MobiDB-lite"/>
    </source>
</evidence>
<reference evidence="4" key="1">
    <citation type="submission" date="2021-01" db="UniProtKB">
        <authorList>
            <consortium name="EnsemblMetazoa"/>
        </authorList>
    </citation>
    <scope>IDENTIFICATION</scope>
</reference>
<evidence type="ECO:0000313" key="5">
    <source>
        <dbReference type="Proteomes" id="UP000594262"/>
    </source>
</evidence>
<evidence type="ECO:0000313" key="4">
    <source>
        <dbReference type="EnsemblMetazoa" id="CLYHEMP010360.1"/>
    </source>
</evidence>
<keyword evidence="1" id="KW-0175">Coiled coil</keyword>
<feature type="compositionally biased region" description="Basic and acidic residues" evidence="2">
    <location>
        <begin position="662"/>
        <end position="675"/>
    </location>
</feature>
<evidence type="ECO:0000256" key="1">
    <source>
        <dbReference type="SAM" id="Coils"/>
    </source>
</evidence>
<organism evidence="4 5">
    <name type="scientific">Clytia hemisphaerica</name>
    <dbReference type="NCBI Taxonomy" id="252671"/>
    <lineage>
        <taxon>Eukaryota</taxon>
        <taxon>Metazoa</taxon>
        <taxon>Cnidaria</taxon>
        <taxon>Hydrozoa</taxon>
        <taxon>Hydroidolina</taxon>
        <taxon>Leptothecata</taxon>
        <taxon>Obeliida</taxon>
        <taxon>Clytiidae</taxon>
        <taxon>Clytia</taxon>
    </lineage>
</organism>
<dbReference type="Proteomes" id="UP000594262">
    <property type="component" value="Unplaced"/>
</dbReference>
<feature type="signal peptide" evidence="3">
    <location>
        <begin position="1"/>
        <end position="26"/>
    </location>
</feature>
<dbReference type="AlphaFoldDB" id="A0A7M5WSI6"/>
<feature type="chain" id="PRO_5029462128" description="Secreted protein" evidence="3">
    <location>
        <begin position="27"/>
        <end position="729"/>
    </location>
</feature>
<evidence type="ECO:0000256" key="3">
    <source>
        <dbReference type="SAM" id="SignalP"/>
    </source>
</evidence>